<dbReference type="EMBL" id="JAACJL010000015">
    <property type="protein sequence ID" value="KAF4620329.1"/>
    <property type="molecule type" value="Genomic_DNA"/>
</dbReference>
<feature type="region of interest" description="Disordered" evidence="7">
    <location>
        <begin position="225"/>
        <end position="264"/>
    </location>
</feature>
<dbReference type="GO" id="GO:0000709">
    <property type="term" value="P:meiotic joint molecule formation"/>
    <property type="evidence" value="ECO:0007669"/>
    <property type="project" value="TreeGrafter"/>
</dbReference>
<accession>A0A8H4QZ76</accession>
<evidence type="ECO:0000313" key="9">
    <source>
        <dbReference type="EMBL" id="KAF4620329.1"/>
    </source>
</evidence>
<dbReference type="InterPro" id="IPR010776">
    <property type="entry name" value="Hop2_WH_dom"/>
</dbReference>
<dbReference type="InterPro" id="IPR036388">
    <property type="entry name" value="WH-like_DNA-bd_sf"/>
</dbReference>
<evidence type="ECO:0000313" key="10">
    <source>
        <dbReference type="Proteomes" id="UP000521872"/>
    </source>
</evidence>
<keyword evidence="10" id="KW-1185">Reference proteome</keyword>
<comment type="similarity">
    <text evidence="2">Belongs to the HOP2 family.</text>
</comment>
<feature type="coiled-coil region" evidence="6">
    <location>
        <begin position="116"/>
        <end position="143"/>
    </location>
</feature>
<keyword evidence="6" id="KW-0175">Coiled coil</keyword>
<dbReference type="GO" id="GO:0003690">
    <property type="term" value="F:double-stranded DNA binding"/>
    <property type="evidence" value="ECO:0007669"/>
    <property type="project" value="TreeGrafter"/>
</dbReference>
<dbReference type="GO" id="GO:0007129">
    <property type="term" value="P:homologous chromosome pairing at meiosis"/>
    <property type="evidence" value="ECO:0007669"/>
    <property type="project" value="TreeGrafter"/>
</dbReference>
<dbReference type="PANTHER" id="PTHR15938">
    <property type="entry name" value="TBP-1 INTERACTING PROTEIN"/>
    <property type="match status" value="1"/>
</dbReference>
<comment type="caution">
    <text evidence="9">The sequence shown here is derived from an EMBL/GenBank/DDBJ whole genome shotgun (WGS) entry which is preliminary data.</text>
</comment>
<dbReference type="AlphaFoldDB" id="A0A8H4QZ76"/>
<evidence type="ECO:0000256" key="6">
    <source>
        <dbReference type="SAM" id="Coils"/>
    </source>
</evidence>
<evidence type="ECO:0000256" key="1">
    <source>
        <dbReference type="ARBA" id="ARBA00004123"/>
    </source>
</evidence>
<dbReference type="PANTHER" id="PTHR15938:SF0">
    <property type="entry name" value="HOMOLOGOUS-PAIRING PROTEIN 2 HOMOLOG"/>
    <property type="match status" value="1"/>
</dbReference>
<protein>
    <recommendedName>
        <fullName evidence="8">Homologous-pairing protein 2 winged helix domain-containing protein</fullName>
    </recommendedName>
</protein>
<dbReference type="Gene3D" id="1.10.10.10">
    <property type="entry name" value="Winged helix-like DNA-binding domain superfamily/Winged helix DNA-binding domain"/>
    <property type="match status" value="1"/>
</dbReference>
<evidence type="ECO:0000259" key="8">
    <source>
        <dbReference type="Pfam" id="PF07106"/>
    </source>
</evidence>
<organism evidence="9 10">
    <name type="scientific">Agrocybe pediades</name>
    <dbReference type="NCBI Taxonomy" id="84607"/>
    <lineage>
        <taxon>Eukaryota</taxon>
        <taxon>Fungi</taxon>
        <taxon>Dikarya</taxon>
        <taxon>Basidiomycota</taxon>
        <taxon>Agaricomycotina</taxon>
        <taxon>Agaricomycetes</taxon>
        <taxon>Agaricomycetidae</taxon>
        <taxon>Agaricales</taxon>
        <taxon>Agaricineae</taxon>
        <taxon>Strophariaceae</taxon>
        <taxon>Agrocybe</taxon>
    </lineage>
</organism>
<evidence type="ECO:0000256" key="2">
    <source>
        <dbReference type="ARBA" id="ARBA00007922"/>
    </source>
</evidence>
<sequence>MWFRRPAVRVRGPLFVTSLDFQPMASKVKQEGKVTVLKGQEAEDKVLEYVKRMNRPYGAVDVAANLKGAIPKTAVQKILAALAEKGELVQKIYGAGKTTFFVYNQSKIDCLPNERIADLNAELAKVEDENQALSAEAKSYLAELVKVKATPTDHELDAQIAKVEATISHMTATLQPLRAGAPPITAEELERIYAEWAKWRPEWIRRRKIFMTLWQLATDALPPQDAKDLEEDLGIEKDTPEHEAVEQGSLCRQPQTKSLKRKRQ</sequence>
<comment type="subcellular location">
    <subcellularLocation>
        <location evidence="1">Nucleus</location>
    </subcellularLocation>
</comment>
<proteinExistence type="inferred from homology"/>
<dbReference type="GO" id="GO:0000794">
    <property type="term" value="C:condensed nuclear chromosome"/>
    <property type="evidence" value="ECO:0007669"/>
    <property type="project" value="TreeGrafter"/>
</dbReference>
<feature type="domain" description="Homologous-pairing protein 2 winged helix" evidence="8">
    <location>
        <begin position="41"/>
        <end position="102"/>
    </location>
</feature>
<keyword evidence="5" id="KW-0469">Meiosis</keyword>
<gene>
    <name evidence="9" type="ORF">D9613_000353</name>
</gene>
<dbReference type="Pfam" id="PF07106">
    <property type="entry name" value="WHD_TBPIP"/>
    <property type="match status" value="1"/>
</dbReference>
<dbReference type="GO" id="GO:0010774">
    <property type="term" value="P:meiotic strand invasion involved in reciprocal meiotic recombination"/>
    <property type="evidence" value="ECO:0007669"/>
    <property type="project" value="TreeGrafter"/>
</dbReference>
<reference evidence="9 10" key="1">
    <citation type="submission" date="2019-12" db="EMBL/GenBank/DDBJ databases">
        <authorList>
            <person name="Floudas D."/>
            <person name="Bentzer J."/>
            <person name="Ahren D."/>
            <person name="Johansson T."/>
            <person name="Persson P."/>
            <person name="Tunlid A."/>
        </authorList>
    </citation>
    <scope>NUCLEOTIDE SEQUENCE [LARGE SCALE GENOMIC DNA]</scope>
    <source>
        <strain evidence="9 10">CBS 102.39</strain>
    </source>
</reference>
<keyword evidence="3" id="KW-0233">DNA recombination</keyword>
<keyword evidence="4" id="KW-0539">Nucleus</keyword>
<evidence type="ECO:0000256" key="4">
    <source>
        <dbReference type="ARBA" id="ARBA00023242"/>
    </source>
</evidence>
<dbReference type="Proteomes" id="UP000521872">
    <property type="component" value="Unassembled WGS sequence"/>
</dbReference>
<evidence type="ECO:0000256" key="5">
    <source>
        <dbReference type="ARBA" id="ARBA00023254"/>
    </source>
</evidence>
<evidence type="ECO:0000256" key="3">
    <source>
        <dbReference type="ARBA" id="ARBA00023172"/>
    </source>
</evidence>
<dbReference type="GO" id="GO:0120231">
    <property type="term" value="C:DNA recombinase auxiliary factor complex"/>
    <property type="evidence" value="ECO:0007669"/>
    <property type="project" value="TreeGrafter"/>
</dbReference>
<name>A0A8H4QZ76_9AGAR</name>
<evidence type="ECO:0000256" key="7">
    <source>
        <dbReference type="SAM" id="MobiDB-lite"/>
    </source>
</evidence>
<dbReference type="GO" id="GO:0120230">
    <property type="term" value="F:recombinase activator activity"/>
    <property type="evidence" value="ECO:0007669"/>
    <property type="project" value="TreeGrafter"/>
</dbReference>
<feature type="compositionally biased region" description="Basic and acidic residues" evidence="7">
    <location>
        <begin position="234"/>
        <end position="245"/>
    </location>
</feature>